<sequence length="917" mass="100929">MHLKLTLHVSVSTLSKPIQITYVLYQVAYRVPLPVTYFNNHSPAECFKDRTDIQCMHRWQKVLNPELIKGPWSKEEDEIIIELVNKYGAKKWSTIAHALPGRIGKQCRERWHNHLNPAINKEAWTQEEELALLHAHQIYGNKWAELSKFLPGRTDNAIKNHWNSSVKKKLEYYVASGLLGQFQGLPYVGNPNPSSSLRMQQSSGNNTGEVDGIETEEISEYSQGSNAVNCSQSEPDIENLAANVMGNFRMIEESSQRKAHNSDISCSESLEESAVPEIHHAGAQAGTCGSKYCQFSSHELPGTCLIDVSQESSGPFGASGYCIGVKENHDMKSLLLQSSVGFRAPSVAENMSIGSDELEQLLITESDHSEITFSEARAHGGTSSVLCQSDFQSSATTRTLVLESYIPRRDISGQTLELEPIASSCTEFISIDSPDDANETDQHLKLDEAKNAPKLVPVDIFSSANPNSMRSIFCKDDNSHDLLKWDEAKDASKPDSVDSFSSINSDSMQTLPNMDDRKIVHQEEQDSGALFYEPPRFPSLDIPFVSCDLASGGDMQHAYSPLGIRQLMIPSMNISTPCSLWDSPILDNTPDSILKNAAKIFTCTPSIMKKGLCEVLSPSKAPNVGLFCTSSLTSDFSSLDAIFDDNGACITTSSSIEGLFVSPSYCQSVNSEASTQDKAKLDHAFEEGKEGIAKKDSRISEKDVDITNSLEQRNKGTITIDSEDKLDADLSNQTQSGVLAEYNMNDRLVFSPDRDGCQTNGALSIKRGIESPSAWKSPWFMNSLLPGPRLDTDITIEDLDYFMSPGMRSYDAIGLMRQMNEHTAAAFAYAREVLASGDPVMPSKTTLSSNQNSSQKDNHFPHSEQENMFPSVLVERRVVDFSGCGTPGKGTENKKFSAFVPAASPLSPSSYLMKSCR</sequence>
<dbReference type="GO" id="GO:0000978">
    <property type="term" value="F:RNA polymerase II cis-regulatory region sequence-specific DNA binding"/>
    <property type="evidence" value="ECO:0007669"/>
    <property type="project" value="TreeGrafter"/>
</dbReference>
<evidence type="ECO:0000256" key="3">
    <source>
        <dbReference type="ARBA" id="ARBA00023125"/>
    </source>
</evidence>
<dbReference type="PANTHER" id="PTHR45614:SF266">
    <property type="entry name" value="TRANSCRIPTION FACTOR MYB3R-4"/>
    <property type="match status" value="1"/>
</dbReference>
<evidence type="ECO:0000256" key="5">
    <source>
        <dbReference type="SAM" id="MobiDB-lite"/>
    </source>
</evidence>
<name>A0AAP0R592_LIQFO</name>
<proteinExistence type="predicted"/>
<dbReference type="InterPro" id="IPR009057">
    <property type="entry name" value="Homeodomain-like_sf"/>
</dbReference>
<keyword evidence="2" id="KW-0677">Repeat</keyword>
<keyword evidence="3" id="KW-0238">DNA-binding</keyword>
<dbReference type="GO" id="GO:0000981">
    <property type="term" value="F:DNA-binding transcription factor activity, RNA polymerase II-specific"/>
    <property type="evidence" value="ECO:0007669"/>
    <property type="project" value="TreeGrafter"/>
</dbReference>
<feature type="domain" description="HTH myb-type" evidence="7">
    <location>
        <begin position="120"/>
        <end position="170"/>
    </location>
</feature>
<dbReference type="PANTHER" id="PTHR45614">
    <property type="entry name" value="MYB PROTEIN-RELATED"/>
    <property type="match status" value="1"/>
</dbReference>
<evidence type="ECO:0000313" key="9">
    <source>
        <dbReference type="Proteomes" id="UP001415857"/>
    </source>
</evidence>
<feature type="domain" description="Myb-like" evidence="6">
    <location>
        <begin position="64"/>
        <end position="115"/>
    </location>
</feature>
<evidence type="ECO:0000259" key="6">
    <source>
        <dbReference type="PROSITE" id="PS50090"/>
    </source>
</evidence>
<reference evidence="8 9" key="1">
    <citation type="journal article" date="2024" name="Plant J.">
        <title>Genome sequences and population genomics reveal climatic adaptation and genomic divergence between two closely related sweetgum species.</title>
        <authorList>
            <person name="Xu W.Q."/>
            <person name="Ren C.Q."/>
            <person name="Zhang X.Y."/>
            <person name="Comes H.P."/>
            <person name="Liu X.H."/>
            <person name="Li Y.G."/>
            <person name="Kettle C.J."/>
            <person name="Jalonen R."/>
            <person name="Gaisberger H."/>
            <person name="Ma Y.Z."/>
            <person name="Qiu Y.X."/>
        </authorList>
    </citation>
    <scope>NUCLEOTIDE SEQUENCE [LARGE SCALE GENOMIC DNA]</scope>
    <source>
        <strain evidence="8">Hangzhou</strain>
    </source>
</reference>
<dbReference type="FunFam" id="1.10.10.60:FF:000010">
    <property type="entry name" value="Transcriptional activator Myb isoform A"/>
    <property type="match status" value="1"/>
</dbReference>
<comment type="caution">
    <text evidence="8">The sequence shown here is derived from an EMBL/GenBank/DDBJ whole genome shotgun (WGS) entry which is preliminary data.</text>
</comment>
<protein>
    <submittedName>
        <fullName evidence="8">Uncharacterized protein</fullName>
    </submittedName>
</protein>
<evidence type="ECO:0000259" key="7">
    <source>
        <dbReference type="PROSITE" id="PS51294"/>
    </source>
</evidence>
<dbReference type="Gene3D" id="1.10.10.60">
    <property type="entry name" value="Homeodomain-like"/>
    <property type="match status" value="2"/>
</dbReference>
<dbReference type="InterPro" id="IPR001005">
    <property type="entry name" value="SANT/Myb"/>
</dbReference>
<feature type="region of interest" description="Disordered" evidence="5">
    <location>
        <begin position="840"/>
        <end position="864"/>
    </location>
</feature>
<dbReference type="CDD" id="cd00167">
    <property type="entry name" value="SANT"/>
    <property type="match status" value="2"/>
</dbReference>
<feature type="domain" description="HTH myb-type" evidence="7">
    <location>
        <begin position="64"/>
        <end position="119"/>
    </location>
</feature>
<keyword evidence="9" id="KW-1185">Reference proteome</keyword>
<dbReference type="PROSITE" id="PS51294">
    <property type="entry name" value="HTH_MYB"/>
    <property type="match status" value="2"/>
</dbReference>
<evidence type="ECO:0000256" key="4">
    <source>
        <dbReference type="ARBA" id="ARBA00023242"/>
    </source>
</evidence>
<evidence type="ECO:0000313" key="8">
    <source>
        <dbReference type="EMBL" id="KAK9268679.1"/>
    </source>
</evidence>
<dbReference type="InterPro" id="IPR017930">
    <property type="entry name" value="Myb_dom"/>
</dbReference>
<dbReference type="PROSITE" id="PS50090">
    <property type="entry name" value="MYB_LIKE"/>
    <property type="match status" value="2"/>
</dbReference>
<evidence type="ECO:0000256" key="2">
    <source>
        <dbReference type="ARBA" id="ARBA00022737"/>
    </source>
</evidence>
<evidence type="ECO:0000256" key="1">
    <source>
        <dbReference type="ARBA" id="ARBA00004123"/>
    </source>
</evidence>
<dbReference type="InterPro" id="IPR050560">
    <property type="entry name" value="MYB_TF"/>
</dbReference>
<organism evidence="8 9">
    <name type="scientific">Liquidambar formosana</name>
    <name type="common">Formosan gum</name>
    <dbReference type="NCBI Taxonomy" id="63359"/>
    <lineage>
        <taxon>Eukaryota</taxon>
        <taxon>Viridiplantae</taxon>
        <taxon>Streptophyta</taxon>
        <taxon>Embryophyta</taxon>
        <taxon>Tracheophyta</taxon>
        <taxon>Spermatophyta</taxon>
        <taxon>Magnoliopsida</taxon>
        <taxon>eudicotyledons</taxon>
        <taxon>Gunneridae</taxon>
        <taxon>Pentapetalae</taxon>
        <taxon>Saxifragales</taxon>
        <taxon>Altingiaceae</taxon>
        <taxon>Liquidambar</taxon>
    </lineage>
</organism>
<dbReference type="Pfam" id="PF00249">
    <property type="entry name" value="Myb_DNA-binding"/>
    <property type="match status" value="2"/>
</dbReference>
<dbReference type="AlphaFoldDB" id="A0AAP0R592"/>
<dbReference type="FunFam" id="1.10.10.60:FF:000324">
    <property type="entry name" value="Transcription factor MYB3R-2"/>
    <property type="match status" value="1"/>
</dbReference>
<feature type="domain" description="Myb-like" evidence="6">
    <location>
        <begin position="116"/>
        <end position="166"/>
    </location>
</feature>
<dbReference type="GO" id="GO:0005634">
    <property type="term" value="C:nucleus"/>
    <property type="evidence" value="ECO:0007669"/>
    <property type="project" value="UniProtKB-SubCell"/>
</dbReference>
<keyword evidence="4" id="KW-0539">Nucleus</keyword>
<dbReference type="SUPFAM" id="SSF46689">
    <property type="entry name" value="Homeodomain-like"/>
    <property type="match status" value="1"/>
</dbReference>
<feature type="compositionally biased region" description="Polar residues" evidence="5">
    <location>
        <begin position="843"/>
        <end position="855"/>
    </location>
</feature>
<dbReference type="SMART" id="SM00717">
    <property type="entry name" value="SANT"/>
    <property type="match status" value="2"/>
</dbReference>
<dbReference type="EMBL" id="JBBPBK010000015">
    <property type="protein sequence ID" value="KAK9268679.1"/>
    <property type="molecule type" value="Genomic_DNA"/>
</dbReference>
<gene>
    <name evidence="8" type="ORF">L1049_000439</name>
</gene>
<dbReference type="Proteomes" id="UP001415857">
    <property type="component" value="Unassembled WGS sequence"/>
</dbReference>
<accession>A0AAP0R592</accession>
<comment type="subcellular location">
    <subcellularLocation>
        <location evidence="1">Nucleus</location>
    </subcellularLocation>
</comment>